<evidence type="ECO:0000313" key="3">
    <source>
        <dbReference type="EMBL" id="CAF1596047.1"/>
    </source>
</evidence>
<dbReference type="InterPro" id="IPR036047">
    <property type="entry name" value="F-box-like_dom_sf"/>
</dbReference>
<dbReference type="PROSITE" id="PS50181">
    <property type="entry name" value="FBOX"/>
    <property type="match status" value="1"/>
</dbReference>
<evidence type="ECO:0000313" key="4">
    <source>
        <dbReference type="Proteomes" id="UP000663854"/>
    </source>
</evidence>
<evidence type="ECO:0000259" key="1">
    <source>
        <dbReference type="PROSITE" id="PS50181"/>
    </source>
</evidence>
<organism evidence="2 4">
    <name type="scientific">Rotaria sordida</name>
    <dbReference type="NCBI Taxonomy" id="392033"/>
    <lineage>
        <taxon>Eukaryota</taxon>
        <taxon>Metazoa</taxon>
        <taxon>Spiralia</taxon>
        <taxon>Gnathifera</taxon>
        <taxon>Rotifera</taxon>
        <taxon>Eurotatoria</taxon>
        <taxon>Bdelloidea</taxon>
        <taxon>Philodinida</taxon>
        <taxon>Philodinidae</taxon>
        <taxon>Rotaria</taxon>
    </lineage>
</organism>
<proteinExistence type="predicted"/>
<evidence type="ECO:0000313" key="5">
    <source>
        <dbReference type="Proteomes" id="UP000663870"/>
    </source>
</evidence>
<dbReference type="Proteomes" id="UP000663854">
    <property type="component" value="Unassembled WGS sequence"/>
</dbReference>
<dbReference type="InterPro" id="IPR032675">
    <property type="entry name" value="LRR_dom_sf"/>
</dbReference>
<dbReference type="SUPFAM" id="SSF81383">
    <property type="entry name" value="F-box domain"/>
    <property type="match status" value="1"/>
</dbReference>
<dbReference type="EMBL" id="CAJNOL010004866">
    <property type="protein sequence ID" value="CAF1596047.1"/>
    <property type="molecule type" value="Genomic_DNA"/>
</dbReference>
<gene>
    <name evidence="3" type="ORF">JXQ802_LOCUS47742</name>
    <name evidence="2" type="ORF">PYM288_LOCUS16182</name>
</gene>
<dbReference type="EMBL" id="CAJNOH010000410">
    <property type="protein sequence ID" value="CAF1031920.1"/>
    <property type="molecule type" value="Genomic_DNA"/>
</dbReference>
<keyword evidence="5" id="KW-1185">Reference proteome</keyword>
<accession>A0A814J3T1</accession>
<dbReference type="Proteomes" id="UP000663870">
    <property type="component" value="Unassembled WGS sequence"/>
</dbReference>
<comment type="caution">
    <text evidence="2">The sequence shown here is derived from an EMBL/GenBank/DDBJ whole genome shotgun (WGS) entry which is preliminary data.</text>
</comment>
<dbReference type="InterPro" id="IPR001810">
    <property type="entry name" value="F-box_dom"/>
</dbReference>
<sequence>MPMNMEYSCVQLIDLPDEILMIILKKLSNVLVLYSLIGVNKRLNTIVCDSTFTSHLTLMRYFSDDCIYPLPDPMLGRFLQILPEIHHNIKWLNLESSSMERILLATNYPNLYGLGLYKIDIETAVSLFIDNSSWIPILKNQISSLFIDTIKYKDCYQKNIHIRILSHIFITFTNLKHLNFCPCICGTQQSFIDILPLSVMSSTLLELYITIERFDYCLYLLDGRVNQLRLLHVNIDYISSSNFAVNNKEKLFNLRFFLLHCRCSTSVYDELILPLLHRMPNLEELDLYLIVNCKTEFIDGNNLKNNIFNHMPRLNQLTFNIRSIISHRNKINLPSNEDIQHTFRDFTDNKIISCVDYFPENKYSHCHIYSYPYKLKHYNEITNNFPGGLFKYVHEISLFDERPFEHEFFYRIAESFPLLEELTVINKKPQNCKRYIKTENDNQDLSIIKYPHLNKLFLNEAHDDYVEEFLIDTKVCLPNNVCLFVKYESLESVTYNFTRNATRLNCAKVNYMCTKLDYLTNRDFQFPKHFKDYFLHVDLS</sequence>
<dbReference type="AlphaFoldDB" id="A0A814J3T1"/>
<name>A0A814J3T1_9BILA</name>
<protein>
    <recommendedName>
        <fullName evidence="1">F-box domain-containing protein</fullName>
    </recommendedName>
</protein>
<feature type="domain" description="F-box" evidence="1">
    <location>
        <begin position="9"/>
        <end position="56"/>
    </location>
</feature>
<dbReference type="Gene3D" id="3.80.10.10">
    <property type="entry name" value="Ribonuclease Inhibitor"/>
    <property type="match status" value="1"/>
</dbReference>
<evidence type="ECO:0000313" key="2">
    <source>
        <dbReference type="EMBL" id="CAF1031920.1"/>
    </source>
</evidence>
<reference evidence="2" key="1">
    <citation type="submission" date="2021-02" db="EMBL/GenBank/DDBJ databases">
        <authorList>
            <person name="Nowell W R."/>
        </authorList>
    </citation>
    <scope>NUCLEOTIDE SEQUENCE</scope>
</reference>